<reference evidence="14 15" key="1">
    <citation type="submission" date="2016-06" db="EMBL/GenBank/DDBJ databases">
        <authorList>
            <person name="Kjaerup R.B."/>
            <person name="Dalgaard T.S."/>
            <person name="Juul-Madsen H.R."/>
        </authorList>
    </citation>
    <scope>NUCLEOTIDE SEQUENCE [LARGE SCALE GENOMIC DNA]</scope>
    <source>
        <strain evidence="14 15">Pb300</strain>
    </source>
</reference>
<dbReference type="PANTHER" id="PTHR48467:SF1">
    <property type="entry name" value="GLUTAMATE SYNTHASE 1 [NADH], CHLOROPLASTIC-LIKE"/>
    <property type="match status" value="1"/>
</dbReference>
<evidence type="ECO:0000256" key="12">
    <source>
        <dbReference type="SAM" id="SignalP"/>
    </source>
</evidence>
<dbReference type="InterPro" id="IPR055275">
    <property type="entry name" value="Ferredox_Rdtase"/>
</dbReference>
<comment type="caution">
    <text evidence="14">The sequence shown here is derived from an EMBL/GenBank/DDBJ whole genome shotgun (WGS) entry which is preliminary data.</text>
</comment>
<evidence type="ECO:0000256" key="9">
    <source>
        <dbReference type="PIRSR" id="PIRSR000362-1"/>
    </source>
</evidence>
<evidence type="ECO:0000256" key="4">
    <source>
        <dbReference type="ARBA" id="ARBA00022827"/>
    </source>
</evidence>
<evidence type="ECO:0000256" key="8">
    <source>
        <dbReference type="PIRNR" id="PIRNR000362"/>
    </source>
</evidence>
<protein>
    <recommendedName>
        <fullName evidence="8">NADPH:adrenodoxin oxidoreductase, mitochondrial</fullName>
        <ecNumber evidence="8">1.18.1.6</ecNumber>
    </recommendedName>
</protein>
<dbReference type="Gene3D" id="3.40.50.720">
    <property type="entry name" value="NAD(P)-binding Rossmann-like Domain"/>
    <property type="match status" value="1"/>
</dbReference>
<dbReference type="Pfam" id="PF07992">
    <property type="entry name" value="Pyr_redox_2"/>
    <property type="match status" value="1"/>
</dbReference>
<proteinExistence type="inferred from homology"/>
<evidence type="ECO:0000256" key="10">
    <source>
        <dbReference type="PIRSR" id="PIRSR000362-2"/>
    </source>
</evidence>
<comment type="cofactor">
    <cofactor evidence="1 8 9">
        <name>FAD</name>
        <dbReference type="ChEBI" id="CHEBI:57692"/>
    </cofactor>
</comment>
<feature type="binding site" evidence="9">
    <location>
        <position position="132"/>
    </location>
    <ligand>
        <name>FAD</name>
        <dbReference type="ChEBI" id="CHEBI:57692"/>
    </ligand>
</feature>
<keyword evidence="6 8" id="KW-0560">Oxidoreductase</keyword>
<dbReference type="InterPro" id="IPR036188">
    <property type="entry name" value="FAD/NAD-bd_sf"/>
</dbReference>
<evidence type="ECO:0000256" key="6">
    <source>
        <dbReference type="ARBA" id="ARBA00023002"/>
    </source>
</evidence>
<keyword evidence="5 8" id="KW-0521">NADP</keyword>
<dbReference type="VEuPathDB" id="FungiDB:PABG_05248"/>
<dbReference type="SUPFAM" id="SSF51971">
    <property type="entry name" value="Nucleotide-binding domain"/>
    <property type="match status" value="1"/>
</dbReference>
<dbReference type="InterPro" id="IPR021163">
    <property type="entry name" value="Ferredox_Rdtase_adrenod"/>
</dbReference>
<comment type="subcellular location">
    <subcellularLocation>
        <location evidence="8">Mitochondrion</location>
    </subcellularLocation>
</comment>
<feature type="region of interest" description="Disordered" evidence="11">
    <location>
        <begin position="411"/>
        <end position="435"/>
    </location>
</feature>
<dbReference type="Gene3D" id="3.50.50.60">
    <property type="entry name" value="FAD/NAD(P)-binding domain"/>
    <property type="match status" value="1"/>
</dbReference>
<evidence type="ECO:0000256" key="2">
    <source>
        <dbReference type="ARBA" id="ARBA00008312"/>
    </source>
</evidence>
<dbReference type="GO" id="GO:0016491">
    <property type="term" value="F:oxidoreductase activity"/>
    <property type="evidence" value="ECO:0007669"/>
    <property type="project" value="UniProtKB-KW"/>
</dbReference>
<evidence type="ECO:0000313" key="15">
    <source>
        <dbReference type="Proteomes" id="UP000242814"/>
    </source>
</evidence>
<evidence type="ECO:0000256" key="3">
    <source>
        <dbReference type="ARBA" id="ARBA00022630"/>
    </source>
</evidence>
<dbReference type="SUPFAM" id="SSF51905">
    <property type="entry name" value="FAD/NAD(P)-binding domain"/>
    <property type="match status" value="1"/>
</dbReference>
<dbReference type="EMBL" id="LZYO01000077">
    <property type="protein sequence ID" value="ODH38245.1"/>
    <property type="molecule type" value="Genomic_DNA"/>
</dbReference>
<feature type="binding site" evidence="10">
    <location>
        <position position="453"/>
    </location>
    <ligand>
        <name>NADP(+)</name>
        <dbReference type="ChEBI" id="CHEBI:58349"/>
    </ligand>
</feature>
<feature type="binding site" evidence="10">
    <location>
        <position position="261"/>
    </location>
    <ligand>
        <name>NADP(+)</name>
        <dbReference type="ChEBI" id="CHEBI:58349"/>
    </ligand>
</feature>
<dbReference type="EC" id="1.18.1.6" evidence="8"/>
<organism evidence="14 15">
    <name type="scientific">Paracoccidioides brasiliensis</name>
    <dbReference type="NCBI Taxonomy" id="121759"/>
    <lineage>
        <taxon>Eukaryota</taxon>
        <taxon>Fungi</taxon>
        <taxon>Dikarya</taxon>
        <taxon>Ascomycota</taxon>
        <taxon>Pezizomycotina</taxon>
        <taxon>Eurotiomycetes</taxon>
        <taxon>Eurotiomycetidae</taxon>
        <taxon>Onygenales</taxon>
        <taxon>Ajellomycetaceae</taxon>
        <taxon>Paracoccidioides</taxon>
    </lineage>
</organism>
<keyword evidence="4 8" id="KW-0274">FAD</keyword>
<dbReference type="Proteomes" id="UP000242814">
    <property type="component" value="Unassembled WGS sequence"/>
</dbReference>
<feature type="binding site" evidence="9">
    <location>
        <position position="446"/>
    </location>
    <ligand>
        <name>FAD</name>
        <dbReference type="ChEBI" id="CHEBI:57692"/>
    </ligand>
</feature>
<feature type="binding site" evidence="10">
    <location>
        <begin position="205"/>
        <end position="208"/>
    </location>
    <ligand>
        <name>NADP(+)</name>
        <dbReference type="ChEBI" id="CHEBI:58349"/>
    </ligand>
</feature>
<dbReference type="PRINTS" id="PR00419">
    <property type="entry name" value="ADXRDTASE"/>
</dbReference>
<feature type="binding site" evidence="9">
    <location>
        <begin position="453"/>
        <end position="455"/>
    </location>
    <ligand>
        <name>FAD</name>
        <dbReference type="ChEBI" id="CHEBI:57692"/>
    </ligand>
</feature>
<feature type="binding site" evidence="10">
    <location>
        <begin position="249"/>
        <end position="250"/>
    </location>
    <ligand>
        <name>NADP(+)</name>
        <dbReference type="ChEBI" id="CHEBI:58349"/>
    </ligand>
</feature>
<feature type="binding site" evidence="9">
    <location>
        <position position="67"/>
    </location>
    <ligand>
        <name>FAD</name>
        <dbReference type="ChEBI" id="CHEBI:57692"/>
    </ligand>
</feature>
<dbReference type="AlphaFoldDB" id="A0A1D2JIN7"/>
<evidence type="ECO:0000256" key="11">
    <source>
        <dbReference type="SAM" id="MobiDB-lite"/>
    </source>
</evidence>
<keyword evidence="12" id="KW-0732">Signal</keyword>
<feature type="chain" id="PRO_5008902470" description="NADPH:adrenodoxin oxidoreductase, mitochondrial" evidence="12">
    <location>
        <begin position="19"/>
        <end position="550"/>
    </location>
</feature>
<feature type="domain" description="FAD/NAD(P)-binding" evidence="13">
    <location>
        <begin position="58"/>
        <end position="216"/>
    </location>
</feature>
<evidence type="ECO:0000256" key="1">
    <source>
        <dbReference type="ARBA" id="ARBA00001974"/>
    </source>
</evidence>
<keyword evidence="8" id="KW-0496">Mitochondrion</keyword>
<evidence type="ECO:0000259" key="13">
    <source>
        <dbReference type="Pfam" id="PF07992"/>
    </source>
</evidence>
<dbReference type="VEuPathDB" id="FungiDB:PADG_07017"/>
<feature type="binding site" evidence="9">
    <location>
        <position position="96"/>
    </location>
    <ligand>
        <name>FAD</name>
        <dbReference type="ChEBI" id="CHEBI:57692"/>
    </ligand>
</feature>
<evidence type="ECO:0000256" key="5">
    <source>
        <dbReference type="ARBA" id="ARBA00022857"/>
    </source>
</evidence>
<gene>
    <name evidence="14" type="ORF">ACO22_02466</name>
</gene>
<comment type="catalytic activity">
    <reaction evidence="7 8">
        <text>2 reduced [adrenodoxin] + NADP(+) + H(+) = 2 oxidized [adrenodoxin] + NADPH</text>
        <dbReference type="Rhea" id="RHEA:42312"/>
        <dbReference type="Rhea" id="RHEA-COMP:9998"/>
        <dbReference type="Rhea" id="RHEA-COMP:9999"/>
        <dbReference type="ChEBI" id="CHEBI:15378"/>
        <dbReference type="ChEBI" id="CHEBI:33737"/>
        <dbReference type="ChEBI" id="CHEBI:33738"/>
        <dbReference type="ChEBI" id="CHEBI:57783"/>
        <dbReference type="ChEBI" id="CHEBI:58349"/>
        <dbReference type="EC" id="1.18.1.6"/>
    </reaction>
</comment>
<dbReference type="PIRSF" id="PIRSF000362">
    <property type="entry name" value="FNR"/>
    <property type="match status" value="1"/>
</dbReference>
<feature type="signal peptide" evidence="12">
    <location>
        <begin position="1"/>
        <end position="18"/>
    </location>
</feature>
<keyword evidence="3 8" id="KW-0285">Flavoprotein</keyword>
<comment type="similarity">
    <text evidence="2 8">Belongs to the ferredoxin--NADP reductase type 1 family.</text>
</comment>
<sequence>MPLILLAMSLSRAPSICARCLIQANRLLAASQISIPSSPWLSQRKRYSSNAAQSHPLRVAIVGSGPAGFYAAYRLMSKVEDACVDMYEQLPVPFGLVRFGVAPDHPEVKNCQEKFTEVATSPRFKFIGNIDLGVDIPLRTLKPHYDAILFAYGASKDKVLGIPGEKSIRGIYSARAFVGWYNGLPEYRDLAPALTLGEDAVIIGQGNVAMDVARVLLTDIDVLRKTDMVEYALENLARSKIKRVRVVGRRGPMQAAFTIKEVREILQLPSVSFEPIPKYLFPPESTIKSLPRVQKRITQLLAKGSTTDPQEASKSWSLDFLLSPHSFHSSPSNPDILSYMKFSRNQLDPADPFSPTAKVTPILQDDGHVAHVDIAASTCFRSIGYQSLPLPGFEDLNIQFNYSRGIIPNDGQGRVITSSSPSENGTTQLSTESEPTQVPGIYCAGWVKRGPTGVIASTMTDAFATADAIAADWASHIAGSHGHAFLNSSEGGSTGVGWEGVRPEAKQLGLHPTSWEDWEKIDRAEVERGKAAGKVREKFGRVEDMLEVLS</sequence>
<accession>A0A1D2JIN7</accession>
<dbReference type="PANTHER" id="PTHR48467">
    <property type="entry name" value="GLUTAMATE SYNTHASE 1 [NADH], CHLOROPLASTIC-LIKE"/>
    <property type="match status" value="1"/>
</dbReference>
<evidence type="ECO:0000313" key="14">
    <source>
        <dbReference type="EMBL" id="ODH38245.1"/>
    </source>
</evidence>
<feature type="binding site" evidence="9">
    <location>
        <position position="88"/>
    </location>
    <ligand>
        <name>FAD</name>
        <dbReference type="ChEBI" id="CHEBI:57692"/>
    </ligand>
</feature>
<name>A0A1D2JIN7_PARBR</name>
<feature type="compositionally biased region" description="Polar residues" evidence="11">
    <location>
        <begin position="415"/>
        <end position="435"/>
    </location>
</feature>
<dbReference type="GO" id="GO:0005739">
    <property type="term" value="C:mitochondrion"/>
    <property type="evidence" value="ECO:0007669"/>
    <property type="project" value="UniProtKB-SubCell"/>
</dbReference>
<evidence type="ECO:0000256" key="7">
    <source>
        <dbReference type="ARBA" id="ARBA00048933"/>
    </source>
</evidence>
<dbReference type="InterPro" id="IPR023753">
    <property type="entry name" value="FAD/NAD-binding_dom"/>
</dbReference>